<sequence>MNKRIESIAADGSDRRLMVRTTGQPISLMVTGAQIAWALEDSSLLFIASKVNMTNIVNITLANKISSFPSVFRLSELAWKIPPTMATSRNACSDNGNCSQLCLGNVKNDQVCGCGPGFTLSHDGVSCRPNGCAPHLFMCTTTHTCIPAKWRQ</sequence>
<dbReference type="InterPro" id="IPR050778">
    <property type="entry name" value="Cueball_EGF_LRP_Nidogen"/>
</dbReference>
<accession>A0A8J5NCG7</accession>
<evidence type="ECO:0000256" key="1">
    <source>
        <dbReference type="ARBA" id="ARBA00022536"/>
    </source>
</evidence>
<evidence type="ECO:0000313" key="3">
    <source>
        <dbReference type="Proteomes" id="UP000747542"/>
    </source>
</evidence>
<organism evidence="2 3">
    <name type="scientific">Homarus americanus</name>
    <name type="common">American lobster</name>
    <dbReference type="NCBI Taxonomy" id="6706"/>
    <lineage>
        <taxon>Eukaryota</taxon>
        <taxon>Metazoa</taxon>
        <taxon>Ecdysozoa</taxon>
        <taxon>Arthropoda</taxon>
        <taxon>Crustacea</taxon>
        <taxon>Multicrustacea</taxon>
        <taxon>Malacostraca</taxon>
        <taxon>Eumalacostraca</taxon>
        <taxon>Eucarida</taxon>
        <taxon>Decapoda</taxon>
        <taxon>Pleocyemata</taxon>
        <taxon>Astacidea</taxon>
        <taxon>Nephropoidea</taxon>
        <taxon>Nephropidae</taxon>
        <taxon>Homarus</taxon>
    </lineage>
</organism>
<dbReference type="GO" id="GO:0060070">
    <property type="term" value="P:canonical Wnt signaling pathway"/>
    <property type="evidence" value="ECO:0007669"/>
    <property type="project" value="TreeGrafter"/>
</dbReference>
<dbReference type="PANTHER" id="PTHR46513">
    <property type="entry name" value="VITELLOGENIN RECEPTOR-LIKE PROTEIN-RELATED-RELATED"/>
    <property type="match status" value="1"/>
</dbReference>
<dbReference type="AlphaFoldDB" id="A0A8J5NCG7"/>
<dbReference type="Proteomes" id="UP000747542">
    <property type="component" value="Unassembled WGS sequence"/>
</dbReference>
<dbReference type="EMBL" id="JAHLQT010002534">
    <property type="protein sequence ID" value="KAG7177094.1"/>
    <property type="molecule type" value="Genomic_DNA"/>
</dbReference>
<keyword evidence="2" id="KW-0449">Lipoprotein</keyword>
<keyword evidence="3" id="KW-1185">Reference proteome</keyword>
<dbReference type="InterPro" id="IPR011042">
    <property type="entry name" value="6-blade_b-propeller_TolB-like"/>
</dbReference>
<comment type="caution">
    <text evidence="2">The sequence shown here is derived from an EMBL/GenBank/DDBJ whole genome shotgun (WGS) entry which is preliminary data.</text>
</comment>
<dbReference type="GO" id="GO:0042813">
    <property type="term" value="F:Wnt receptor activity"/>
    <property type="evidence" value="ECO:0007669"/>
    <property type="project" value="TreeGrafter"/>
</dbReference>
<dbReference type="PANTHER" id="PTHR46513:SF13">
    <property type="entry name" value="EGF-LIKE DOMAIN-CONTAINING PROTEIN"/>
    <property type="match status" value="1"/>
</dbReference>
<name>A0A8J5NCG7_HOMAM</name>
<keyword evidence="1" id="KW-0245">EGF-like domain</keyword>
<evidence type="ECO:0000313" key="2">
    <source>
        <dbReference type="EMBL" id="KAG7177094.1"/>
    </source>
</evidence>
<dbReference type="GO" id="GO:0005886">
    <property type="term" value="C:plasma membrane"/>
    <property type="evidence" value="ECO:0007669"/>
    <property type="project" value="TreeGrafter"/>
</dbReference>
<feature type="non-terminal residue" evidence="2">
    <location>
        <position position="1"/>
    </location>
</feature>
<dbReference type="SUPFAM" id="SSF57196">
    <property type="entry name" value="EGF/Laminin"/>
    <property type="match status" value="1"/>
</dbReference>
<protein>
    <submittedName>
        <fullName evidence="2">Low-density lipoprotein receptor-related protein 6-like 1</fullName>
    </submittedName>
</protein>
<reference evidence="2" key="1">
    <citation type="journal article" date="2021" name="Sci. Adv.">
        <title>The American lobster genome reveals insights on longevity, neural, and immune adaptations.</title>
        <authorList>
            <person name="Polinski J.M."/>
            <person name="Zimin A.V."/>
            <person name="Clark K.F."/>
            <person name="Kohn A.B."/>
            <person name="Sadowski N."/>
            <person name="Timp W."/>
            <person name="Ptitsyn A."/>
            <person name="Khanna P."/>
            <person name="Romanova D.Y."/>
            <person name="Williams P."/>
            <person name="Greenwood S.J."/>
            <person name="Moroz L.L."/>
            <person name="Walt D.R."/>
            <person name="Bodnar A.G."/>
        </authorList>
    </citation>
    <scope>NUCLEOTIDE SEQUENCE</scope>
    <source>
        <strain evidence="2">GMGI-L3</strain>
    </source>
</reference>
<dbReference type="Gene3D" id="2.120.10.30">
    <property type="entry name" value="TolB, C-terminal domain"/>
    <property type="match status" value="1"/>
</dbReference>
<proteinExistence type="predicted"/>
<gene>
    <name evidence="2" type="primary">Lrp6-L1</name>
    <name evidence="2" type="ORF">Hamer_G000321</name>
</gene>
<keyword evidence="2" id="KW-0675">Receptor</keyword>
<dbReference type="GO" id="GO:0017147">
    <property type="term" value="F:Wnt-protein binding"/>
    <property type="evidence" value="ECO:0007669"/>
    <property type="project" value="TreeGrafter"/>
</dbReference>